<accession>A0ABD3AII8</accession>
<protein>
    <recommendedName>
        <fullName evidence="2">Retrovirus-related Pol polyprotein from transposon TNT 1-94-like beta-barrel domain-containing protein</fullName>
    </recommendedName>
</protein>
<evidence type="ECO:0000256" key="1">
    <source>
        <dbReference type="SAM" id="MobiDB-lite"/>
    </source>
</evidence>
<dbReference type="Proteomes" id="UP001630127">
    <property type="component" value="Unassembled WGS sequence"/>
</dbReference>
<proteinExistence type="predicted"/>
<comment type="caution">
    <text evidence="3">The sequence shown here is derived from an EMBL/GenBank/DDBJ whole genome shotgun (WGS) entry which is preliminary data.</text>
</comment>
<feature type="compositionally biased region" description="Polar residues" evidence="1">
    <location>
        <begin position="196"/>
        <end position="210"/>
    </location>
</feature>
<dbReference type="Pfam" id="PF22936">
    <property type="entry name" value="Pol_BBD"/>
    <property type="match status" value="1"/>
</dbReference>
<feature type="compositionally biased region" description="Basic and acidic residues" evidence="1">
    <location>
        <begin position="177"/>
        <end position="195"/>
    </location>
</feature>
<feature type="region of interest" description="Disordered" evidence="1">
    <location>
        <begin position="176"/>
        <end position="212"/>
    </location>
</feature>
<sequence>MFSQQNSTQNTIGIGSVAQKGNHSIALTVNSSKLWIVDSGASDHMTGDVSLFHKYTPTQENSTIKTADGSLSNYWNSKLTREHNCVAKFSANLCEFQDLISGRTIGNTKEDSGLFFLKETSKYQPRKTPYSLIHHFEIEPFQNQNHSKPSQQNSTPITLSQPELCPEVECQTLPTTKELHVYSRRPKPDEGKERQLSYQNHKSNPDQVQDSPADFTTKIQYHQVFQGILTMISDFKLESEMPMPYHQPRC</sequence>
<evidence type="ECO:0000313" key="4">
    <source>
        <dbReference type="Proteomes" id="UP001630127"/>
    </source>
</evidence>
<dbReference type="EMBL" id="JBJUIK010000004">
    <property type="protein sequence ID" value="KAL3530598.1"/>
    <property type="molecule type" value="Genomic_DNA"/>
</dbReference>
<evidence type="ECO:0000313" key="3">
    <source>
        <dbReference type="EMBL" id="KAL3530598.1"/>
    </source>
</evidence>
<name>A0ABD3AII8_9GENT</name>
<gene>
    <name evidence="3" type="ORF">ACH5RR_009920</name>
</gene>
<evidence type="ECO:0000259" key="2">
    <source>
        <dbReference type="Pfam" id="PF22936"/>
    </source>
</evidence>
<organism evidence="3 4">
    <name type="scientific">Cinchona calisaya</name>
    <dbReference type="NCBI Taxonomy" id="153742"/>
    <lineage>
        <taxon>Eukaryota</taxon>
        <taxon>Viridiplantae</taxon>
        <taxon>Streptophyta</taxon>
        <taxon>Embryophyta</taxon>
        <taxon>Tracheophyta</taxon>
        <taxon>Spermatophyta</taxon>
        <taxon>Magnoliopsida</taxon>
        <taxon>eudicotyledons</taxon>
        <taxon>Gunneridae</taxon>
        <taxon>Pentapetalae</taxon>
        <taxon>asterids</taxon>
        <taxon>lamiids</taxon>
        <taxon>Gentianales</taxon>
        <taxon>Rubiaceae</taxon>
        <taxon>Cinchonoideae</taxon>
        <taxon>Cinchoneae</taxon>
        <taxon>Cinchona</taxon>
    </lineage>
</organism>
<feature type="domain" description="Retrovirus-related Pol polyprotein from transposon TNT 1-94-like beta-barrel" evidence="2">
    <location>
        <begin position="35"/>
        <end position="71"/>
    </location>
</feature>
<reference evidence="3 4" key="1">
    <citation type="submission" date="2024-11" db="EMBL/GenBank/DDBJ databases">
        <title>A near-complete genome assembly of Cinchona calisaya.</title>
        <authorList>
            <person name="Lian D.C."/>
            <person name="Zhao X.W."/>
            <person name="Wei L."/>
        </authorList>
    </citation>
    <scope>NUCLEOTIDE SEQUENCE [LARGE SCALE GENOMIC DNA]</scope>
    <source>
        <tissue evidence="3">Nenye</tissue>
    </source>
</reference>
<dbReference type="AlphaFoldDB" id="A0ABD3AII8"/>
<dbReference type="InterPro" id="IPR054722">
    <property type="entry name" value="PolX-like_BBD"/>
</dbReference>
<keyword evidence="4" id="KW-1185">Reference proteome</keyword>